<keyword evidence="1" id="KW-0472">Membrane</keyword>
<accession>A0A2S6IRY3</accession>
<evidence type="ECO:0000313" key="3">
    <source>
        <dbReference type="Proteomes" id="UP000239002"/>
    </source>
</evidence>
<keyword evidence="1" id="KW-1133">Transmembrane helix</keyword>
<sequence length="66" mass="7380">MKYVFYFILILAIASIVFNATKLDFNNLLQGESQIGAISIVAALCVAILMSIMLVSYKIKDKYEKS</sequence>
<proteinExistence type="predicted"/>
<reference evidence="2 3" key="1">
    <citation type="submission" date="2018-02" db="EMBL/GenBank/DDBJ databases">
        <title>Genomic Encyclopedia of Archaeal and Bacterial Type Strains, Phase II (KMG-II): from individual species to whole genera.</title>
        <authorList>
            <person name="Goeker M."/>
        </authorList>
    </citation>
    <scope>NUCLEOTIDE SEQUENCE [LARGE SCALE GENOMIC DNA]</scope>
    <source>
        <strain evidence="2 3">DSM 16809</strain>
    </source>
</reference>
<protein>
    <submittedName>
        <fullName evidence="2">Uncharacterized protein</fullName>
    </submittedName>
</protein>
<comment type="caution">
    <text evidence="2">The sequence shown here is derived from an EMBL/GenBank/DDBJ whole genome shotgun (WGS) entry which is preliminary data.</text>
</comment>
<dbReference type="RefSeq" id="WP_104514550.1">
    <property type="nucleotide sequence ID" value="NZ_MQVW01000027.1"/>
</dbReference>
<evidence type="ECO:0000256" key="1">
    <source>
        <dbReference type="SAM" id="Phobius"/>
    </source>
</evidence>
<gene>
    <name evidence="2" type="ORF">LY01_00860</name>
</gene>
<keyword evidence="3" id="KW-1185">Reference proteome</keyword>
<name>A0A2S6IRY3_9FLAO</name>
<dbReference type="EMBL" id="PTJE01000001">
    <property type="protein sequence ID" value="PPK97033.1"/>
    <property type="molecule type" value="Genomic_DNA"/>
</dbReference>
<feature type="transmembrane region" description="Helical" evidence="1">
    <location>
        <begin position="35"/>
        <end position="57"/>
    </location>
</feature>
<dbReference type="OrthoDB" id="1453319at2"/>
<evidence type="ECO:0000313" key="2">
    <source>
        <dbReference type="EMBL" id="PPK97033.1"/>
    </source>
</evidence>
<dbReference type="Proteomes" id="UP000239002">
    <property type="component" value="Unassembled WGS sequence"/>
</dbReference>
<organism evidence="2 3">
    <name type="scientific">Nonlabens xylanidelens</name>
    <dbReference type="NCBI Taxonomy" id="191564"/>
    <lineage>
        <taxon>Bacteria</taxon>
        <taxon>Pseudomonadati</taxon>
        <taxon>Bacteroidota</taxon>
        <taxon>Flavobacteriia</taxon>
        <taxon>Flavobacteriales</taxon>
        <taxon>Flavobacteriaceae</taxon>
        <taxon>Nonlabens</taxon>
    </lineage>
</organism>
<keyword evidence="1" id="KW-0812">Transmembrane</keyword>
<dbReference type="AlphaFoldDB" id="A0A2S6IRY3"/>